<feature type="region of interest" description="Disordered" evidence="1">
    <location>
        <begin position="30"/>
        <end position="64"/>
    </location>
</feature>
<accession>A0A1Y1IP30</accession>
<organism evidence="2 3">
    <name type="scientific">Klebsormidium nitens</name>
    <name type="common">Green alga</name>
    <name type="synonym">Ulothrix nitens</name>
    <dbReference type="NCBI Taxonomy" id="105231"/>
    <lineage>
        <taxon>Eukaryota</taxon>
        <taxon>Viridiplantae</taxon>
        <taxon>Streptophyta</taxon>
        <taxon>Klebsormidiophyceae</taxon>
        <taxon>Klebsormidiales</taxon>
        <taxon>Klebsormidiaceae</taxon>
        <taxon>Klebsormidium</taxon>
    </lineage>
</organism>
<dbReference type="AlphaFoldDB" id="A0A1Y1IP30"/>
<proteinExistence type="predicted"/>
<feature type="region of interest" description="Disordered" evidence="1">
    <location>
        <begin position="96"/>
        <end position="116"/>
    </location>
</feature>
<feature type="compositionally biased region" description="Basic and acidic residues" evidence="1">
    <location>
        <begin position="55"/>
        <end position="64"/>
    </location>
</feature>
<evidence type="ECO:0000313" key="2">
    <source>
        <dbReference type="EMBL" id="GAQ92494.1"/>
    </source>
</evidence>
<sequence>ATRATLAPVWPEWQCANTSNRPLKVIEVDLESDDESDDGVKETQPVDVSGGKTEFPTEKGTEKHGATEAVGAAAEAVEATAAERVGVRINRKLDKDESGKVMSLETGGKRYPERARVPPGEFWKAETEWVTPKAKKRAGWKD</sequence>
<feature type="non-terminal residue" evidence="2">
    <location>
        <position position="1"/>
    </location>
</feature>
<feature type="compositionally biased region" description="Basic and acidic residues" evidence="1">
    <location>
        <begin position="107"/>
        <end position="116"/>
    </location>
</feature>
<dbReference type="Proteomes" id="UP000054558">
    <property type="component" value="Unassembled WGS sequence"/>
</dbReference>
<keyword evidence="3" id="KW-1185">Reference proteome</keyword>
<gene>
    <name evidence="2" type="ORF">KFL_010290010</name>
</gene>
<evidence type="ECO:0000256" key="1">
    <source>
        <dbReference type="SAM" id="MobiDB-lite"/>
    </source>
</evidence>
<dbReference type="OMA" id="WQCANTS"/>
<dbReference type="EMBL" id="DF237978">
    <property type="protein sequence ID" value="GAQ92494.1"/>
    <property type="molecule type" value="Genomic_DNA"/>
</dbReference>
<name>A0A1Y1IP30_KLENI</name>
<evidence type="ECO:0000313" key="3">
    <source>
        <dbReference type="Proteomes" id="UP000054558"/>
    </source>
</evidence>
<reference evidence="2 3" key="1">
    <citation type="journal article" date="2014" name="Nat. Commun.">
        <title>Klebsormidium flaccidum genome reveals primary factors for plant terrestrial adaptation.</title>
        <authorList>
            <person name="Hori K."/>
            <person name="Maruyama F."/>
            <person name="Fujisawa T."/>
            <person name="Togashi T."/>
            <person name="Yamamoto N."/>
            <person name="Seo M."/>
            <person name="Sato S."/>
            <person name="Yamada T."/>
            <person name="Mori H."/>
            <person name="Tajima N."/>
            <person name="Moriyama T."/>
            <person name="Ikeuchi M."/>
            <person name="Watanabe M."/>
            <person name="Wada H."/>
            <person name="Kobayashi K."/>
            <person name="Saito M."/>
            <person name="Masuda T."/>
            <person name="Sasaki-Sekimoto Y."/>
            <person name="Mashiguchi K."/>
            <person name="Awai K."/>
            <person name="Shimojima M."/>
            <person name="Masuda S."/>
            <person name="Iwai M."/>
            <person name="Nobusawa T."/>
            <person name="Narise T."/>
            <person name="Kondo S."/>
            <person name="Saito H."/>
            <person name="Sato R."/>
            <person name="Murakawa M."/>
            <person name="Ihara Y."/>
            <person name="Oshima-Yamada Y."/>
            <person name="Ohtaka K."/>
            <person name="Satoh M."/>
            <person name="Sonobe K."/>
            <person name="Ishii M."/>
            <person name="Ohtani R."/>
            <person name="Kanamori-Sato M."/>
            <person name="Honoki R."/>
            <person name="Miyazaki D."/>
            <person name="Mochizuki H."/>
            <person name="Umetsu J."/>
            <person name="Higashi K."/>
            <person name="Shibata D."/>
            <person name="Kamiya Y."/>
            <person name="Sato N."/>
            <person name="Nakamura Y."/>
            <person name="Tabata S."/>
            <person name="Ida S."/>
            <person name="Kurokawa K."/>
            <person name="Ohta H."/>
        </authorList>
    </citation>
    <scope>NUCLEOTIDE SEQUENCE [LARGE SCALE GENOMIC DNA]</scope>
    <source>
        <strain evidence="2 3">NIES-2285</strain>
    </source>
</reference>
<protein>
    <submittedName>
        <fullName evidence="2">Uncharacterized protein</fullName>
    </submittedName>
</protein>